<dbReference type="Gene3D" id="1.20.1280.50">
    <property type="match status" value="1"/>
</dbReference>
<dbReference type="InterPro" id="IPR001810">
    <property type="entry name" value="F-box_dom"/>
</dbReference>
<comment type="caution">
    <text evidence="2">The sequence shown here is derived from an EMBL/GenBank/DDBJ whole genome shotgun (WGS) entry which is preliminary data.</text>
</comment>
<dbReference type="SMART" id="SM00256">
    <property type="entry name" value="FBOX"/>
    <property type="match status" value="1"/>
</dbReference>
<sequence>MALLDVSWENELQEQFSLLSATSVEVENKCETHITQLCGTTDTYLIHLCDEVLILILRELDPMSLLRIGTTCRSLFRVSSCNSLWTKHFQASFKVTLPTATCSISAKNAFCLLFMWRALFRNLHCNRSLQEKLFAEIPNPPQKYWIQWLVLEENVPLPSVRLPSIEIESLWGVDRDVLETKVKEKSDEGDIVRFEWKELYNLAVAHHGSVELVFQHILNQHSRNDHSELESLYRQYVQCRFQWLFTYWLFRQPPPFNRQLRSIYLQWRQHSTRKVSTWGETLCDVRYLASLHSITSDYWRGKLAGGDETLGIQTVENYFSMCKSLVAWILGRDWGRLKRKKVYEDTLAGVYLLLRREMREALVEHERFWHVAKMQMSRVCVLEETAANYVNWKMIETLPYYKLYLVSGNTIYLDHVKGFLRRKRLIHNWLYLEENIWARQLLPDQLFYLLEFDTKITQDSLHGDATPAQLGRLIWLYLHSGHQLYLEAVKGMVLECAHTSLGFYQYQAQHHAHGHAHQRCASNGGR</sequence>
<organism evidence="2 3">
    <name type="scientific">Alosa alosa</name>
    <name type="common">allis shad</name>
    <dbReference type="NCBI Taxonomy" id="278164"/>
    <lineage>
        <taxon>Eukaryota</taxon>
        <taxon>Metazoa</taxon>
        <taxon>Chordata</taxon>
        <taxon>Craniata</taxon>
        <taxon>Vertebrata</taxon>
        <taxon>Euteleostomi</taxon>
        <taxon>Actinopterygii</taxon>
        <taxon>Neopterygii</taxon>
        <taxon>Teleostei</taxon>
        <taxon>Clupei</taxon>
        <taxon>Clupeiformes</taxon>
        <taxon>Clupeoidei</taxon>
        <taxon>Clupeidae</taxon>
        <taxon>Alosa</taxon>
    </lineage>
</organism>
<dbReference type="Proteomes" id="UP000823561">
    <property type="component" value="Chromosome 8"/>
</dbReference>
<dbReference type="EMBL" id="JADWDJ010000008">
    <property type="protein sequence ID" value="KAG5277036.1"/>
    <property type="molecule type" value="Genomic_DNA"/>
</dbReference>
<dbReference type="InterPro" id="IPR036047">
    <property type="entry name" value="F-box-like_dom_sf"/>
</dbReference>
<evidence type="ECO:0000313" key="3">
    <source>
        <dbReference type="Proteomes" id="UP000823561"/>
    </source>
</evidence>
<dbReference type="Pfam" id="PF12937">
    <property type="entry name" value="F-box-like"/>
    <property type="match status" value="1"/>
</dbReference>
<reference evidence="2" key="1">
    <citation type="submission" date="2020-10" db="EMBL/GenBank/DDBJ databases">
        <title>Chromosome-scale genome assembly of the Allis shad, Alosa alosa.</title>
        <authorList>
            <person name="Margot Z."/>
            <person name="Christophe K."/>
            <person name="Cabau C."/>
            <person name="Louis A."/>
            <person name="Berthelot C."/>
            <person name="Parey E."/>
            <person name="Roest Crollius H."/>
            <person name="Montfort J."/>
            <person name="Robinson-Rechavi M."/>
            <person name="Bucao C."/>
            <person name="Bouchez O."/>
            <person name="Gislard M."/>
            <person name="Lluch J."/>
            <person name="Milhes M."/>
            <person name="Lampietro C."/>
            <person name="Lopez Roques C."/>
            <person name="Donnadieu C."/>
            <person name="Braasch I."/>
            <person name="Desvignes T."/>
            <person name="Postlethwait J."/>
            <person name="Bobe J."/>
            <person name="Guiguen Y."/>
        </authorList>
    </citation>
    <scope>NUCLEOTIDE SEQUENCE</scope>
    <source>
        <strain evidence="2">M-15738</strain>
        <tissue evidence="2">Blood</tissue>
    </source>
</reference>
<keyword evidence="3" id="KW-1185">Reference proteome</keyword>
<feature type="domain" description="F-box" evidence="1">
    <location>
        <begin position="42"/>
        <end position="88"/>
    </location>
</feature>
<proteinExistence type="predicted"/>
<dbReference type="SUPFAM" id="SSF81383">
    <property type="entry name" value="F-box domain"/>
    <property type="match status" value="1"/>
</dbReference>
<gene>
    <name evidence="2" type="ORF">AALO_G00112780</name>
</gene>
<evidence type="ECO:0000313" key="2">
    <source>
        <dbReference type="EMBL" id="KAG5277036.1"/>
    </source>
</evidence>
<evidence type="ECO:0000259" key="1">
    <source>
        <dbReference type="PROSITE" id="PS50181"/>
    </source>
</evidence>
<dbReference type="AlphaFoldDB" id="A0AAV6GT59"/>
<accession>A0AAV6GT59</accession>
<protein>
    <recommendedName>
        <fullName evidence="1">F-box domain-containing protein</fullName>
    </recommendedName>
</protein>
<dbReference type="PROSITE" id="PS50181">
    <property type="entry name" value="FBOX"/>
    <property type="match status" value="1"/>
</dbReference>
<name>A0AAV6GT59_9TELE</name>